<proteinExistence type="predicted"/>
<dbReference type="SUPFAM" id="SSF56349">
    <property type="entry name" value="DNA breaking-rejoining enzymes"/>
    <property type="match status" value="1"/>
</dbReference>
<evidence type="ECO:0000256" key="1">
    <source>
        <dbReference type="ARBA" id="ARBA00023172"/>
    </source>
</evidence>
<comment type="caution">
    <text evidence="4">The sequence shown here is derived from an EMBL/GenBank/DDBJ whole genome shotgun (WGS) entry which is preliminary data.</text>
</comment>
<dbReference type="InterPro" id="IPR000477">
    <property type="entry name" value="RT_dom"/>
</dbReference>
<evidence type="ECO:0000256" key="2">
    <source>
        <dbReference type="SAM" id="MobiDB-lite"/>
    </source>
</evidence>
<evidence type="ECO:0000313" key="5">
    <source>
        <dbReference type="Proteomes" id="UP001189429"/>
    </source>
</evidence>
<dbReference type="PANTHER" id="PTHR33050">
    <property type="entry name" value="REVERSE TRANSCRIPTASE DOMAIN-CONTAINING PROTEIN"/>
    <property type="match status" value="1"/>
</dbReference>
<dbReference type="EMBL" id="CAUYUJ010007447">
    <property type="protein sequence ID" value="CAK0820803.1"/>
    <property type="molecule type" value="Genomic_DNA"/>
</dbReference>
<reference evidence="4" key="1">
    <citation type="submission" date="2023-10" db="EMBL/GenBank/DDBJ databases">
        <authorList>
            <person name="Chen Y."/>
            <person name="Shah S."/>
            <person name="Dougan E. K."/>
            <person name="Thang M."/>
            <person name="Chan C."/>
        </authorList>
    </citation>
    <scope>NUCLEOTIDE SEQUENCE [LARGE SCALE GENOMIC DNA]</scope>
</reference>
<feature type="domain" description="Reverse transcriptase" evidence="3">
    <location>
        <begin position="921"/>
        <end position="1126"/>
    </location>
</feature>
<sequence>MAEVTTVALLFEWAQLDGVASASLMAALGLQESDHPRVLANVSAEDWDRALAAWRVGEAPATPAQRSKAVVARGAAVPPQALPAQAPSTQVPPVQTGAAAAPGAALGTFALNTVTNQASDVVMRVLDGDELKVAYSNYKVIFGIHPPPEEELTAEQLTAIKKMLDVDLAPYMDFSVWGPFGNRMVRKLKLHGHTFTSEGTFVPIEVAGPPSFDFWARSYQCLRTALISWKAVDLGRLDLYAGMVKRYVTRYGPTVWLQIYQAEVRCRNERMERVRRRGEEERAAALGAGGAHPMDPIRPWNWVWGEVLKDADFWRVELEEPALLTLNRAMGQAPVGDVAAPSAPKRFLNVDAPAAPPQKFAKVHDVDGNVFRSNRKGKKLCEAFNQGSCPHSPTSAVCPKNSAESHVKQGAGVDAAISAENSLGVEGLVGNEPVVAEFKMLHLFSRRCGLPGGFDVAVRACGGEVDAVGLTASAELDLCDEYVFEGFLGKVRSKTYAAVFMTPPSSTFRTPTATCSDGGRGPHMLRGRGTPDIYGVRGLRGRHKEMVRAGTLCALRCAVVADACMECDVVWLWAQPESCGDEPRMFDLPEVARLLEREGVLGTSLDQCAYGSPCRKPTTFVGNLQLVGLRCRHGARHHCEPWSTESFAAFPAPLNRYVAEHVAAAVARRRRQGDVSAPREPACVGRGRTEREQVLRDAALLALRGDAPPEPGDVTYENALRGARVNPKEVRQQEDADCLGGMARAAKAVASLPGNLVTGGRVRAILDEYLHENPSVIDECLDALGSEAPDAGPREATLDTLRALIAKLFEVTDVGATKNEDCSSPIRSSLLAAWADRAGDPGREAARWVASGAPAGILAQPLLAGVFPLADPESGDVVAPEDLDASIDDFRNYAGMEEDDEVMAQLLEYTSKGYLKRFDSFEACEAYLGGPPVLSRFGVVSKVRFGKLKRRLILDVKQSGVKLSTRRVHRVPLPRVTDVMYDVRDSISKRPLAADEAIEFMVLDFVDAFWNIPLAREERRFFVGVMRGVYFVFLRAAQGSRNGPLAWAGVASLAVRLVQAALWDKGECNVRINTYVDDPLSMVRGTTSQRRQRIAVLILLFRALGFPLSFRKGSLGARVDWIGLTVHVQPKVLHVTIARQRVDELRGLVEEALAVNVISRKWLKSFAGKASSFASVLVFWRPFLQFLWSAIYAAPSAGVPKHCVWAKQCAVSFKWIKAFLDGIEGDMVRTFDLDLQQVCKVRIRMVFDASPWGAGGVLLEGDKIVAWFATEFGEQDEIATGVQFGRSESQQVAEALSILLGMRAWANSWLGCSPRLEVRSDSVTALYMLARMKTHSPHVAVIARELALALSDACVRPDVVAHIPGSLPEGVPDTKLWEFVSSVSGADGLREARRPPQDWSLDAQCNPQPDQVTREAAWRVGLVVARGPGVASVPFWFPLSMPKRKLAPSGPPRLRWSAAEPTVSRAAAAAGFSFLGLLRGAAAAVGASRQRRKAGQLMQVVARGTTCPRCGHRSEGSRASALNDLMSATVAASAAAPRESLLHTWCFFHAAWFGSDIDVLPVTVAKLYAVGAMLRAGGYRSVGNYISRVKDWHLEHGYAWTEHLERAERQTKRSVTRGIGPARQSAALDVDVAWRATASCSPDPVCPGGPVGAANLVVAGSFWMLRELELSFAKVKHLAVDVGKQFVDWTLPTSKTDVRGLGKVRRWECICRGDRLRACPFHAILDQLAVLERKFGGTVDLQELPVFPTLSGGCVEKEAVVKTIEYVALRCEERLFDDLGARRFGGHSLRVTGARHLAGMGVSIALIQLMARWSSDVVLRYVAESPLRGLSDVVRRGAAAAPLGHTIQELAAQVDTLTEGAVADRRTLVYLREELELAKAREVSPPAPMVSDTFVRNLESGVVHRPAVWSRGVAPRWWQAWCGWSFGSSAFEECASLPTCGAELCGVCFRSEKREALRAEASLEVGPSGEVARTEPGPGASSEAHRQRMHRYRGAERPHPELGLREKTDDIGPHWCAYSVAKAFLQVVPLPTYPLTTRGAAGPIGCCGGGVWAISYAGDL</sequence>
<keyword evidence="1" id="KW-0233">DNA recombination</keyword>
<dbReference type="Proteomes" id="UP001189429">
    <property type="component" value="Unassembled WGS sequence"/>
</dbReference>
<dbReference type="InterPro" id="IPR043502">
    <property type="entry name" value="DNA/RNA_pol_sf"/>
</dbReference>
<dbReference type="PROSITE" id="PS50878">
    <property type="entry name" value="RT_POL"/>
    <property type="match status" value="1"/>
</dbReference>
<evidence type="ECO:0000259" key="3">
    <source>
        <dbReference type="PROSITE" id="PS50878"/>
    </source>
</evidence>
<dbReference type="Gene3D" id="1.10.443.10">
    <property type="entry name" value="Intergrase catalytic core"/>
    <property type="match status" value="1"/>
</dbReference>
<keyword evidence="5" id="KW-1185">Reference proteome</keyword>
<dbReference type="InterPro" id="IPR011010">
    <property type="entry name" value="DNA_brk_join_enz"/>
</dbReference>
<accession>A0ABN9RPQ8</accession>
<gene>
    <name evidence="4" type="ORF">PCOR1329_LOCUS22337</name>
</gene>
<dbReference type="InterPro" id="IPR052055">
    <property type="entry name" value="Hepadnavirus_pol/RT"/>
</dbReference>
<dbReference type="InterPro" id="IPR013762">
    <property type="entry name" value="Integrase-like_cat_sf"/>
</dbReference>
<name>A0ABN9RPQ8_9DINO</name>
<feature type="region of interest" description="Disordered" evidence="2">
    <location>
        <begin position="1965"/>
        <end position="1993"/>
    </location>
</feature>
<evidence type="ECO:0000313" key="4">
    <source>
        <dbReference type="EMBL" id="CAK0820803.1"/>
    </source>
</evidence>
<protein>
    <recommendedName>
        <fullName evidence="3">Reverse transcriptase domain-containing protein</fullName>
    </recommendedName>
</protein>
<organism evidence="4 5">
    <name type="scientific">Prorocentrum cordatum</name>
    <dbReference type="NCBI Taxonomy" id="2364126"/>
    <lineage>
        <taxon>Eukaryota</taxon>
        <taxon>Sar</taxon>
        <taxon>Alveolata</taxon>
        <taxon>Dinophyceae</taxon>
        <taxon>Prorocentrales</taxon>
        <taxon>Prorocentraceae</taxon>
        <taxon>Prorocentrum</taxon>
    </lineage>
</organism>
<dbReference type="PANTHER" id="PTHR33050:SF7">
    <property type="entry name" value="RIBONUCLEASE H"/>
    <property type="match status" value="1"/>
</dbReference>
<dbReference type="SUPFAM" id="SSF56672">
    <property type="entry name" value="DNA/RNA polymerases"/>
    <property type="match status" value="1"/>
</dbReference>